<dbReference type="AlphaFoldDB" id="A0A2U2BHF7"/>
<dbReference type="EMBL" id="QEXO01000004">
    <property type="protein sequence ID" value="PWE13453.1"/>
    <property type="molecule type" value="Genomic_DNA"/>
</dbReference>
<evidence type="ECO:0000313" key="1">
    <source>
        <dbReference type="EMBL" id="PWE13453.1"/>
    </source>
</evidence>
<dbReference type="Proteomes" id="UP000245216">
    <property type="component" value="Unassembled WGS sequence"/>
</dbReference>
<dbReference type="RefSeq" id="WP_109089681.1">
    <property type="nucleotide sequence ID" value="NZ_QEXO01000004.1"/>
</dbReference>
<comment type="caution">
    <text evidence="1">The sequence shown here is derived from an EMBL/GenBank/DDBJ whole genome shotgun (WGS) entry which is preliminary data.</text>
</comment>
<organism evidence="1 2">
    <name type="scientific">Alcaligenes faecalis</name>
    <dbReference type="NCBI Taxonomy" id="511"/>
    <lineage>
        <taxon>Bacteria</taxon>
        <taxon>Pseudomonadati</taxon>
        <taxon>Pseudomonadota</taxon>
        <taxon>Betaproteobacteria</taxon>
        <taxon>Burkholderiales</taxon>
        <taxon>Alcaligenaceae</taxon>
        <taxon>Alcaligenes</taxon>
    </lineage>
</organism>
<sequence length="167" mass="18587">MTCKYSNTDWLDVLYNSVRRTQGSVNDAARFLTERRGKSIHPESLRAKLRSHDDSISVEMALMLTEWMDEKAGGSEYSRDWMQTMAVEQGLAVDVIPPAPAGGWPDEVAALQSKVMQIAALAGKIAGTTAESLIDGRIDQSEKDALADLFRDARTMLHRAERNLYRA</sequence>
<protein>
    <submittedName>
        <fullName evidence="1">Uncharacterized protein</fullName>
    </submittedName>
</protein>
<accession>A0A2U2BHF7</accession>
<evidence type="ECO:0000313" key="2">
    <source>
        <dbReference type="Proteomes" id="UP000245216"/>
    </source>
</evidence>
<gene>
    <name evidence="1" type="ORF">DF183_16760</name>
</gene>
<reference evidence="1 2" key="1">
    <citation type="submission" date="2018-05" db="EMBL/GenBank/DDBJ databases">
        <title>Genome Sequence of an Efficient Indole-Degrading Bacterium, Alcaligenes sp.YBY.</title>
        <authorList>
            <person name="Yang B."/>
        </authorList>
    </citation>
    <scope>NUCLEOTIDE SEQUENCE [LARGE SCALE GENOMIC DNA]</scope>
    <source>
        <strain evidence="1 2">YBY</strain>
    </source>
</reference>
<name>A0A2U2BHF7_ALCFA</name>
<reference evidence="1 2" key="2">
    <citation type="submission" date="2018-05" db="EMBL/GenBank/DDBJ databases">
        <authorList>
            <person name="Lanie J.A."/>
            <person name="Ng W.-L."/>
            <person name="Kazmierczak K.M."/>
            <person name="Andrzejewski T.M."/>
            <person name="Davidsen T.M."/>
            <person name="Wayne K.J."/>
            <person name="Tettelin H."/>
            <person name="Glass J.I."/>
            <person name="Rusch D."/>
            <person name="Podicherti R."/>
            <person name="Tsui H.-C.T."/>
            <person name="Winkler M.E."/>
        </authorList>
    </citation>
    <scope>NUCLEOTIDE SEQUENCE [LARGE SCALE GENOMIC DNA]</scope>
    <source>
        <strain evidence="1 2">YBY</strain>
    </source>
</reference>
<proteinExistence type="predicted"/>